<evidence type="ECO:0000256" key="1">
    <source>
        <dbReference type="ARBA" id="ARBA00009636"/>
    </source>
</evidence>
<keyword evidence="4" id="KW-0342">GTP-binding</keyword>
<evidence type="ECO:0000256" key="3">
    <source>
        <dbReference type="ARBA" id="ARBA00022741"/>
    </source>
</evidence>
<dbReference type="AlphaFoldDB" id="X6LW46"/>
<keyword evidence="7" id="KW-1185">Reference proteome</keyword>
<evidence type="ECO:0000256" key="4">
    <source>
        <dbReference type="ARBA" id="ARBA00023134"/>
    </source>
</evidence>
<dbReference type="GO" id="GO:0005525">
    <property type="term" value="F:GTP binding"/>
    <property type="evidence" value="ECO:0007669"/>
    <property type="project" value="UniProtKB-KW"/>
</dbReference>
<evidence type="ECO:0000259" key="5">
    <source>
        <dbReference type="Pfam" id="PF00091"/>
    </source>
</evidence>
<sequence length="145" mass="16607">MEEYAANNFACDHYTISKQIIDKVNNQLRKFVDNCDNVMDFAIGHSLCGCTGSGLGALILDCLVFGFRKKRKIGFEVYPSPNLSTCVVGPYNALLATHLLLDHAEICDFTVKLSYDFICFEKYHEELYCYKHICLNRKILRFNLC</sequence>
<keyword evidence="2" id="KW-0493">Microtubule</keyword>
<dbReference type="GO" id="GO:0005874">
    <property type="term" value="C:microtubule"/>
    <property type="evidence" value="ECO:0007669"/>
    <property type="project" value="UniProtKB-KW"/>
</dbReference>
<dbReference type="PANTHER" id="PTHR11588">
    <property type="entry name" value="TUBULIN"/>
    <property type="match status" value="1"/>
</dbReference>
<feature type="domain" description="Tubulin/FtsZ GTPase" evidence="5">
    <location>
        <begin position="3"/>
        <end position="107"/>
    </location>
</feature>
<name>X6LW46_RETFI</name>
<gene>
    <name evidence="6" type="ORF">RFI_32490</name>
</gene>
<dbReference type="OrthoDB" id="10250004at2759"/>
<dbReference type="SUPFAM" id="SSF52490">
    <property type="entry name" value="Tubulin nucleotide-binding domain-like"/>
    <property type="match status" value="1"/>
</dbReference>
<dbReference type="Pfam" id="PF00091">
    <property type="entry name" value="Tubulin"/>
    <property type="match status" value="1"/>
</dbReference>
<dbReference type="GO" id="GO:0007017">
    <property type="term" value="P:microtubule-based process"/>
    <property type="evidence" value="ECO:0007669"/>
    <property type="project" value="InterPro"/>
</dbReference>
<evidence type="ECO:0000256" key="2">
    <source>
        <dbReference type="ARBA" id="ARBA00022701"/>
    </source>
</evidence>
<dbReference type="InterPro" id="IPR000217">
    <property type="entry name" value="Tubulin"/>
</dbReference>
<evidence type="ECO:0000313" key="6">
    <source>
        <dbReference type="EMBL" id="ETO04910.1"/>
    </source>
</evidence>
<proteinExistence type="inferred from homology"/>
<organism evidence="6 7">
    <name type="scientific">Reticulomyxa filosa</name>
    <dbReference type="NCBI Taxonomy" id="46433"/>
    <lineage>
        <taxon>Eukaryota</taxon>
        <taxon>Sar</taxon>
        <taxon>Rhizaria</taxon>
        <taxon>Retaria</taxon>
        <taxon>Foraminifera</taxon>
        <taxon>Monothalamids</taxon>
        <taxon>Reticulomyxidae</taxon>
        <taxon>Reticulomyxa</taxon>
    </lineage>
</organism>
<keyword evidence="3" id="KW-0547">Nucleotide-binding</keyword>
<evidence type="ECO:0000313" key="7">
    <source>
        <dbReference type="Proteomes" id="UP000023152"/>
    </source>
</evidence>
<comment type="caution">
    <text evidence="6">The sequence shown here is derived from an EMBL/GenBank/DDBJ whole genome shotgun (WGS) entry which is preliminary data.</text>
</comment>
<reference evidence="6 7" key="1">
    <citation type="journal article" date="2013" name="Curr. Biol.">
        <title>The Genome of the Foraminiferan Reticulomyxa filosa.</title>
        <authorList>
            <person name="Glockner G."/>
            <person name="Hulsmann N."/>
            <person name="Schleicher M."/>
            <person name="Noegel A.A."/>
            <person name="Eichinger L."/>
            <person name="Gallinger C."/>
            <person name="Pawlowski J."/>
            <person name="Sierra R."/>
            <person name="Euteneuer U."/>
            <person name="Pillet L."/>
            <person name="Moustafa A."/>
            <person name="Platzer M."/>
            <person name="Groth M."/>
            <person name="Szafranski K."/>
            <person name="Schliwa M."/>
        </authorList>
    </citation>
    <scope>NUCLEOTIDE SEQUENCE [LARGE SCALE GENOMIC DNA]</scope>
</reference>
<dbReference type="InterPro" id="IPR003008">
    <property type="entry name" value="Tubulin_FtsZ_GTPase"/>
</dbReference>
<accession>X6LW46</accession>
<dbReference type="Proteomes" id="UP000023152">
    <property type="component" value="Unassembled WGS sequence"/>
</dbReference>
<protein>
    <recommendedName>
        <fullName evidence="5">Tubulin/FtsZ GTPase domain-containing protein</fullName>
    </recommendedName>
</protein>
<dbReference type="EMBL" id="ASPP01028782">
    <property type="protein sequence ID" value="ETO04910.1"/>
    <property type="molecule type" value="Genomic_DNA"/>
</dbReference>
<dbReference type="Gene3D" id="3.40.50.1440">
    <property type="entry name" value="Tubulin/FtsZ, GTPase domain"/>
    <property type="match status" value="1"/>
</dbReference>
<dbReference type="InterPro" id="IPR036525">
    <property type="entry name" value="Tubulin/FtsZ_GTPase_sf"/>
</dbReference>
<dbReference type="PRINTS" id="PR01161">
    <property type="entry name" value="TUBULIN"/>
</dbReference>
<comment type="similarity">
    <text evidence="1">Belongs to the tubulin family.</text>
</comment>